<evidence type="ECO:0000256" key="1">
    <source>
        <dbReference type="SAM" id="Phobius"/>
    </source>
</evidence>
<dbReference type="Proteomes" id="UP000054279">
    <property type="component" value="Unassembled WGS sequence"/>
</dbReference>
<dbReference type="InterPro" id="IPR027417">
    <property type="entry name" value="P-loop_NTPase"/>
</dbReference>
<dbReference type="AlphaFoldDB" id="A0A0C9U1W8"/>
<keyword evidence="1" id="KW-0472">Membrane</keyword>
<dbReference type="HOGENOM" id="CLU_2348057_0_0_1"/>
<keyword evidence="1" id="KW-1133">Transmembrane helix</keyword>
<organism evidence="2 3">
    <name type="scientific">Sphaerobolus stellatus (strain SS14)</name>
    <dbReference type="NCBI Taxonomy" id="990650"/>
    <lineage>
        <taxon>Eukaryota</taxon>
        <taxon>Fungi</taxon>
        <taxon>Dikarya</taxon>
        <taxon>Basidiomycota</taxon>
        <taxon>Agaricomycotina</taxon>
        <taxon>Agaricomycetes</taxon>
        <taxon>Phallomycetidae</taxon>
        <taxon>Geastrales</taxon>
        <taxon>Sphaerobolaceae</taxon>
        <taxon>Sphaerobolus</taxon>
    </lineage>
</organism>
<name>A0A0C9U1W8_SPHS4</name>
<keyword evidence="1" id="KW-0812">Transmembrane</keyword>
<proteinExistence type="predicted"/>
<protein>
    <submittedName>
        <fullName evidence="2">Uncharacterized protein</fullName>
    </submittedName>
</protein>
<dbReference type="Gene3D" id="3.40.50.300">
    <property type="entry name" value="P-loop containing nucleotide triphosphate hydrolases"/>
    <property type="match status" value="1"/>
</dbReference>
<reference evidence="2 3" key="1">
    <citation type="submission" date="2014-06" db="EMBL/GenBank/DDBJ databases">
        <title>Evolutionary Origins and Diversification of the Mycorrhizal Mutualists.</title>
        <authorList>
            <consortium name="DOE Joint Genome Institute"/>
            <consortium name="Mycorrhizal Genomics Consortium"/>
            <person name="Kohler A."/>
            <person name="Kuo A."/>
            <person name="Nagy L.G."/>
            <person name="Floudas D."/>
            <person name="Copeland A."/>
            <person name="Barry K.W."/>
            <person name="Cichocki N."/>
            <person name="Veneault-Fourrey C."/>
            <person name="LaButti K."/>
            <person name="Lindquist E.A."/>
            <person name="Lipzen A."/>
            <person name="Lundell T."/>
            <person name="Morin E."/>
            <person name="Murat C."/>
            <person name="Riley R."/>
            <person name="Ohm R."/>
            <person name="Sun H."/>
            <person name="Tunlid A."/>
            <person name="Henrissat B."/>
            <person name="Grigoriev I.V."/>
            <person name="Hibbett D.S."/>
            <person name="Martin F."/>
        </authorList>
    </citation>
    <scope>NUCLEOTIDE SEQUENCE [LARGE SCALE GENOMIC DNA]</scope>
    <source>
        <strain evidence="2 3">SS14</strain>
    </source>
</reference>
<gene>
    <name evidence="2" type="ORF">M422DRAFT_276475</name>
</gene>
<sequence>MLRPTVTRIPQRASVDVRVILLVLGLRVAIQILMTDFIVSVDLQKKFVAIHAQRSPRQGRSLRSHFTSVTDKSSTAVLIAQCRELVLQQHFQQMSLI</sequence>
<keyword evidence="3" id="KW-1185">Reference proteome</keyword>
<evidence type="ECO:0000313" key="2">
    <source>
        <dbReference type="EMBL" id="KIJ23032.1"/>
    </source>
</evidence>
<accession>A0A0C9U1W8</accession>
<evidence type="ECO:0000313" key="3">
    <source>
        <dbReference type="Proteomes" id="UP000054279"/>
    </source>
</evidence>
<dbReference type="EMBL" id="KN837834">
    <property type="protein sequence ID" value="KIJ23032.1"/>
    <property type="molecule type" value="Genomic_DNA"/>
</dbReference>
<feature type="transmembrane region" description="Helical" evidence="1">
    <location>
        <begin position="20"/>
        <end position="39"/>
    </location>
</feature>